<name>A0A073B2P9_9PSEU</name>
<evidence type="ECO:0000313" key="3">
    <source>
        <dbReference type="Proteomes" id="UP000031419"/>
    </source>
</evidence>
<protein>
    <submittedName>
        <fullName evidence="2">Uncharacterized protein</fullName>
    </submittedName>
</protein>
<dbReference type="RefSeq" id="WP_029721426.1">
    <property type="nucleotide sequence ID" value="NZ_JAJUIW010000062.1"/>
</dbReference>
<sequence length="134" mass="13885">MIGRRIVPLVVTAFAALPLTALSAAAAQAPVDVVLGEPKCASPAAEDALEQFGASKDVAEAASRPTVSYELRGKEAAGNPTPFRIDVNGETRATGAVGGRGVVRGSFALPSKRTHVRVVSGDQVLAERVYEVRC</sequence>
<keyword evidence="3" id="KW-1185">Reference proteome</keyword>
<dbReference type="Proteomes" id="UP000031419">
    <property type="component" value="Unassembled WGS sequence"/>
</dbReference>
<keyword evidence="1" id="KW-0732">Signal</keyword>
<reference evidence="2 3" key="1">
    <citation type="submission" date="2014-06" db="EMBL/GenBank/DDBJ databases">
        <title>Saccharopolyspora rectivirgula DSM-43113 Genome sequencing.</title>
        <authorList>
            <person name="Barrera C."/>
            <person name="Millon L."/>
            <person name="Rognon B."/>
            <person name="Zaugg C."/>
            <person name="Monod M."/>
        </authorList>
    </citation>
    <scope>NUCLEOTIDE SEQUENCE [LARGE SCALE GENOMIC DNA]</scope>
    <source>
        <strain evidence="2 3">DSM 43113</strain>
    </source>
</reference>
<comment type="caution">
    <text evidence="2">The sequence shown here is derived from an EMBL/GenBank/DDBJ whole genome shotgun (WGS) entry which is preliminary data.</text>
</comment>
<dbReference type="AlphaFoldDB" id="A0A073B2P9"/>
<feature type="signal peptide" evidence="1">
    <location>
        <begin position="1"/>
        <end position="26"/>
    </location>
</feature>
<accession>A0A073B2P9</accession>
<organism evidence="2 3">
    <name type="scientific">Saccharopolyspora rectivirgula</name>
    <dbReference type="NCBI Taxonomy" id="28042"/>
    <lineage>
        <taxon>Bacteria</taxon>
        <taxon>Bacillati</taxon>
        <taxon>Actinomycetota</taxon>
        <taxon>Actinomycetes</taxon>
        <taxon>Pseudonocardiales</taxon>
        <taxon>Pseudonocardiaceae</taxon>
        <taxon>Saccharopolyspora</taxon>
    </lineage>
</organism>
<dbReference type="EMBL" id="JNVU01000007">
    <property type="protein sequence ID" value="KEI45841.1"/>
    <property type="molecule type" value="Genomic_DNA"/>
</dbReference>
<gene>
    <name evidence="2" type="ORF">GU90_01865</name>
</gene>
<feature type="chain" id="PRO_5001687003" evidence="1">
    <location>
        <begin position="27"/>
        <end position="134"/>
    </location>
</feature>
<evidence type="ECO:0000313" key="2">
    <source>
        <dbReference type="EMBL" id="KEI45841.1"/>
    </source>
</evidence>
<proteinExistence type="predicted"/>
<evidence type="ECO:0000256" key="1">
    <source>
        <dbReference type="SAM" id="SignalP"/>
    </source>
</evidence>